<feature type="compositionally biased region" description="Basic residues" evidence="1">
    <location>
        <begin position="163"/>
        <end position="177"/>
    </location>
</feature>
<feature type="transmembrane region" description="Helical" evidence="2">
    <location>
        <begin position="351"/>
        <end position="370"/>
    </location>
</feature>
<keyword evidence="2" id="KW-1133">Transmembrane helix</keyword>
<dbReference type="EMBL" id="CAUYUJ010008336">
    <property type="protein sequence ID" value="CAK0823645.1"/>
    <property type="molecule type" value="Genomic_DNA"/>
</dbReference>
<evidence type="ECO:0000256" key="1">
    <source>
        <dbReference type="SAM" id="MobiDB-lite"/>
    </source>
</evidence>
<feature type="region of interest" description="Disordered" evidence="1">
    <location>
        <begin position="73"/>
        <end position="193"/>
    </location>
</feature>
<evidence type="ECO:0000256" key="2">
    <source>
        <dbReference type="SAM" id="Phobius"/>
    </source>
</evidence>
<keyword evidence="4" id="KW-1185">Reference proteome</keyword>
<evidence type="ECO:0008006" key="5">
    <source>
        <dbReference type="Google" id="ProtNLM"/>
    </source>
</evidence>
<keyword evidence="2" id="KW-0812">Transmembrane</keyword>
<comment type="caution">
    <text evidence="3">The sequence shown here is derived from an EMBL/GenBank/DDBJ whole genome shotgun (WGS) entry which is preliminary data.</text>
</comment>
<organism evidence="3 4">
    <name type="scientific">Prorocentrum cordatum</name>
    <dbReference type="NCBI Taxonomy" id="2364126"/>
    <lineage>
        <taxon>Eukaryota</taxon>
        <taxon>Sar</taxon>
        <taxon>Alveolata</taxon>
        <taxon>Dinophyceae</taxon>
        <taxon>Prorocentrales</taxon>
        <taxon>Prorocentraceae</taxon>
        <taxon>Prorocentrum</taxon>
    </lineage>
</organism>
<sequence length="411" mass="43185">MDQAWSRGLWFLGRAFTKKRIRRSFMPRCAVSWRPSGPAALVLVHVLVPLVQRGAEATTAAAGGSERLVVEVDQEGRPSTVARAPMMRRAGDSPMEGENEYSSGSLMEGEGEDEDERGSLGHRVDDGDSLMEGEGEGEDGWLLEDRGEDGSLLEGGDDESSARRRGSSRRRRRRRRAVPQPRPQNRSQTQYGYMPYPGQCADSKKKDLQTSVQKGVNDLAKCQGLCSANPRCSAAEWYAKSWLFSRCHLVLGTTPAVQGVKRILSLAATCFVKKSVPIPTPKPTPEPTPGLVPGPRGAVGAVGAAGPVGDPGPSGTVGEKGPPGPKGDAGETPEVSVAGLATLPILGGTEALFLVALLVAYFAFSSSVLAGPKGSTRQQAGQAEAVDVDAFQADAGGIGEADGGRGDGEAH</sequence>
<dbReference type="Proteomes" id="UP001189429">
    <property type="component" value="Unassembled WGS sequence"/>
</dbReference>
<accession>A0ABN9RYM5</accession>
<evidence type="ECO:0000313" key="4">
    <source>
        <dbReference type="Proteomes" id="UP001189429"/>
    </source>
</evidence>
<dbReference type="Gene3D" id="3.50.4.10">
    <property type="entry name" value="Hepatocyte Growth Factor"/>
    <property type="match status" value="1"/>
</dbReference>
<feature type="compositionally biased region" description="Acidic residues" evidence="1">
    <location>
        <begin position="127"/>
        <end position="142"/>
    </location>
</feature>
<evidence type="ECO:0000313" key="3">
    <source>
        <dbReference type="EMBL" id="CAK0823645.1"/>
    </source>
</evidence>
<feature type="region of interest" description="Disordered" evidence="1">
    <location>
        <begin position="303"/>
        <end position="332"/>
    </location>
</feature>
<proteinExistence type="predicted"/>
<gene>
    <name evidence="3" type="ORF">PCOR1329_LOCUS24288</name>
</gene>
<feature type="compositionally biased region" description="Low complexity" evidence="1">
    <location>
        <begin position="303"/>
        <end position="314"/>
    </location>
</feature>
<protein>
    <recommendedName>
        <fullName evidence="5">Apple domain-containing protein</fullName>
    </recommendedName>
</protein>
<feature type="compositionally biased region" description="Basic and acidic residues" evidence="1">
    <location>
        <begin position="117"/>
        <end position="126"/>
    </location>
</feature>
<name>A0ABN9RYM5_9DINO</name>
<keyword evidence="2" id="KW-0472">Membrane</keyword>
<reference evidence="3" key="1">
    <citation type="submission" date="2023-10" db="EMBL/GenBank/DDBJ databases">
        <authorList>
            <person name="Chen Y."/>
            <person name="Shah S."/>
            <person name="Dougan E. K."/>
            <person name="Thang M."/>
            <person name="Chan C."/>
        </authorList>
    </citation>
    <scope>NUCLEOTIDE SEQUENCE [LARGE SCALE GENOMIC DNA]</scope>
</reference>